<evidence type="ECO:0000256" key="3">
    <source>
        <dbReference type="SAM" id="MobiDB-lite"/>
    </source>
</evidence>
<dbReference type="GO" id="GO:0008745">
    <property type="term" value="F:N-acetylmuramoyl-L-alanine amidase activity"/>
    <property type="evidence" value="ECO:0007669"/>
    <property type="project" value="UniProtKB-EC"/>
</dbReference>
<evidence type="ECO:0000259" key="4">
    <source>
        <dbReference type="SMART" id="SM00646"/>
    </source>
</evidence>
<dbReference type="PANTHER" id="PTHR30404:SF0">
    <property type="entry name" value="N-ACETYLMURAMOYL-L-ALANINE AMIDASE AMIC"/>
    <property type="match status" value="1"/>
</dbReference>
<dbReference type="AlphaFoldDB" id="A0A955L6G6"/>
<reference evidence="5" key="1">
    <citation type="submission" date="2020-04" db="EMBL/GenBank/DDBJ databases">
        <authorList>
            <person name="Zhang T."/>
        </authorList>
    </citation>
    <scope>NUCLEOTIDE SEQUENCE</scope>
    <source>
        <strain evidence="5">HKST-UBA14</strain>
    </source>
</reference>
<organism evidence="5 6">
    <name type="scientific">Candidatus Dojkabacteria bacterium</name>
    <dbReference type="NCBI Taxonomy" id="2099670"/>
    <lineage>
        <taxon>Bacteria</taxon>
        <taxon>Candidatus Dojkabacteria</taxon>
    </lineage>
</organism>
<proteinExistence type="predicted"/>
<dbReference type="Gene3D" id="3.40.630.40">
    <property type="entry name" value="Zn-dependent exopeptidases"/>
    <property type="match status" value="1"/>
</dbReference>
<evidence type="ECO:0000256" key="1">
    <source>
        <dbReference type="ARBA" id="ARBA00022801"/>
    </source>
</evidence>
<dbReference type="InterPro" id="IPR050695">
    <property type="entry name" value="N-acetylmuramoyl_amidase_3"/>
</dbReference>
<dbReference type="PANTHER" id="PTHR30404">
    <property type="entry name" value="N-ACETYLMURAMOYL-L-ALANINE AMIDASE"/>
    <property type="match status" value="1"/>
</dbReference>
<protein>
    <submittedName>
        <fullName evidence="5">N-acetylmuramoyl-L-alanine amidase</fullName>
        <ecNumber evidence="5">3.5.1.28</ecNumber>
    </submittedName>
</protein>
<dbReference type="GO" id="GO:0030288">
    <property type="term" value="C:outer membrane-bounded periplasmic space"/>
    <property type="evidence" value="ECO:0007669"/>
    <property type="project" value="TreeGrafter"/>
</dbReference>
<dbReference type="Proteomes" id="UP000783287">
    <property type="component" value="Unassembled WGS sequence"/>
</dbReference>
<dbReference type="SMART" id="SM00646">
    <property type="entry name" value="Ami_3"/>
    <property type="match status" value="1"/>
</dbReference>
<evidence type="ECO:0000313" key="5">
    <source>
        <dbReference type="EMBL" id="MCA9383920.1"/>
    </source>
</evidence>
<feature type="coiled-coil region" evidence="2">
    <location>
        <begin position="311"/>
        <end position="359"/>
    </location>
</feature>
<dbReference type="EC" id="3.5.1.28" evidence="5"/>
<dbReference type="SUPFAM" id="SSF53187">
    <property type="entry name" value="Zn-dependent exopeptidases"/>
    <property type="match status" value="1"/>
</dbReference>
<dbReference type="GO" id="GO:0009253">
    <property type="term" value="P:peptidoglycan catabolic process"/>
    <property type="evidence" value="ECO:0007669"/>
    <property type="project" value="InterPro"/>
</dbReference>
<feature type="compositionally biased region" description="Low complexity" evidence="3">
    <location>
        <begin position="367"/>
        <end position="377"/>
    </location>
</feature>
<gene>
    <name evidence="5" type="ORF">KC909_06180</name>
</gene>
<evidence type="ECO:0000313" key="6">
    <source>
        <dbReference type="Proteomes" id="UP000783287"/>
    </source>
</evidence>
<reference evidence="5" key="2">
    <citation type="journal article" date="2021" name="Microbiome">
        <title>Successional dynamics and alternative stable states in a saline activated sludge microbial community over 9 years.</title>
        <authorList>
            <person name="Wang Y."/>
            <person name="Ye J."/>
            <person name="Ju F."/>
            <person name="Liu L."/>
            <person name="Boyd J.A."/>
            <person name="Deng Y."/>
            <person name="Parks D.H."/>
            <person name="Jiang X."/>
            <person name="Yin X."/>
            <person name="Woodcroft B.J."/>
            <person name="Tyson G.W."/>
            <person name="Hugenholtz P."/>
            <person name="Polz M.F."/>
            <person name="Zhang T."/>
        </authorList>
    </citation>
    <scope>NUCLEOTIDE SEQUENCE</scope>
    <source>
        <strain evidence="5">HKST-UBA14</strain>
    </source>
</reference>
<dbReference type="InterPro" id="IPR002508">
    <property type="entry name" value="MurNAc-LAA_cat"/>
</dbReference>
<keyword evidence="1 5" id="KW-0378">Hydrolase</keyword>
<dbReference type="CDD" id="cd02696">
    <property type="entry name" value="MurNAc-LAA"/>
    <property type="match status" value="1"/>
</dbReference>
<feature type="region of interest" description="Disordered" evidence="3">
    <location>
        <begin position="188"/>
        <end position="254"/>
    </location>
</feature>
<evidence type="ECO:0000256" key="2">
    <source>
        <dbReference type="SAM" id="Coils"/>
    </source>
</evidence>
<accession>A0A955L6G6</accession>
<dbReference type="Pfam" id="PF01520">
    <property type="entry name" value="Amidase_3"/>
    <property type="match status" value="1"/>
</dbReference>
<name>A0A955L6G6_9BACT</name>
<comment type="caution">
    <text evidence="5">The sequence shown here is derived from an EMBL/GenBank/DDBJ whole genome shotgun (WGS) entry which is preliminary data.</text>
</comment>
<sequence length="399" mass="44908">RVIISAGHTSQDPGTASNGLREVDLTRAISRKIIPHLRASGVITLSVPPNMDLSRRIEWINGTGYSEDFKDIAIEIHINDGNKSGLEFWHKGKDGEESKRLATQIMESTTKETSYENQGIKSEFDHEFGSLAFISNTKTISVLLECLYIDNPEDANRLKDESQLELLATGIAKGVLTYLGVPFRKAQATVPPKVTPKPEAKPINKPSIPTSTPNFSKSNAAPSFNNNSSPTRPNERTNSFSPPGVPNQAPPMSREQRKDMVMKMYNKVLGREPNQNDLNYFLNIGITEEKLLSRMIDSQEHLDMVKAKSDFDKVKKEYEKQKTTLTRLRAEYQDNRAMLQNLTKLLHQKNRTISEMKSRMQNPTQFSTLNSSSSTPKNTKKYKGSLSSRIFHFFSNILG</sequence>
<feature type="compositionally biased region" description="Low complexity" evidence="3">
    <location>
        <begin position="214"/>
        <end position="230"/>
    </location>
</feature>
<feature type="non-terminal residue" evidence="5">
    <location>
        <position position="1"/>
    </location>
</feature>
<feature type="region of interest" description="Disordered" evidence="3">
    <location>
        <begin position="361"/>
        <end position="382"/>
    </location>
</feature>
<dbReference type="EMBL" id="JAGQLK010000175">
    <property type="protein sequence ID" value="MCA9383920.1"/>
    <property type="molecule type" value="Genomic_DNA"/>
</dbReference>
<keyword evidence="2" id="KW-0175">Coiled coil</keyword>
<feature type="domain" description="MurNAc-LAA" evidence="4">
    <location>
        <begin position="70"/>
        <end position="176"/>
    </location>
</feature>